<dbReference type="Pfam" id="PF07026">
    <property type="entry name" value="DUF1317"/>
    <property type="match status" value="1"/>
</dbReference>
<dbReference type="PATRIC" id="fig|1401659.3.peg.1927"/>
<sequence length="54" mass="5932">MTNSHDDIQVGSVLMMYSPVRRGWITPDGSVITNPLKAQRIAEALHNQIKKAAA</sequence>
<dbReference type="HOGENOM" id="CLU_203102_1_0_6"/>
<evidence type="ECO:0000313" key="3">
    <source>
        <dbReference type="Proteomes" id="UP000018545"/>
    </source>
</evidence>
<name>V5TYU0_9ENTR</name>
<dbReference type="Proteomes" id="UP000018545">
    <property type="component" value="Chromosome"/>
</dbReference>
<organism evidence="1 3">
    <name type="scientific">Cronobacter malonaticus</name>
    <dbReference type="NCBI Taxonomy" id="413503"/>
    <lineage>
        <taxon>Bacteria</taxon>
        <taxon>Pseudomonadati</taxon>
        <taxon>Pseudomonadota</taxon>
        <taxon>Gammaproteobacteria</taxon>
        <taxon>Enterobacterales</taxon>
        <taxon>Enterobacteriaceae</taxon>
        <taxon>Cronobacter</taxon>
    </lineage>
</organism>
<reference evidence="1 3" key="1">
    <citation type="journal article" date="2014" name="Genome Announc.">
        <title>Complete Genome Sequence of Cronobacter sakazakii Strain CMCC 45402.</title>
        <authorList>
            <person name="Zhao Z."/>
            <person name="Wang L."/>
            <person name="Wang B."/>
            <person name="Liang H."/>
            <person name="Ye Q."/>
            <person name="Zeng M."/>
        </authorList>
    </citation>
    <scope>NUCLEOTIDE SEQUENCE [LARGE SCALE GENOMIC DNA]</scope>
    <source>
        <strain evidence="3">45402</strain>
        <strain evidence="1">CMCC45402</strain>
    </source>
</reference>
<dbReference type="EMBL" id="CP006731">
    <property type="protein sequence ID" value="AHB70308.1"/>
    <property type="molecule type" value="Genomic_DNA"/>
</dbReference>
<dbReference type="InterPro" id="IPR009750">
    <property type="entry name" value="DUF1317"/>
</dbReference>
<gene>
    <name evidence="2" type="ORF">C3E80_21715</name>
    <name evidence="1" type="ORF">P262_02736</name>
</gene>
<evidence type="ECO:0000313" key="4">
    <source>
        <dbReference type="Proteomes" id="UP000285793"/>
    </source>
</evidence>
<accession>V5TYU0</accession>
<dbReference type="RefSeq" id="WP_007901910.1">
    <property type="nucleotide sequence ID" value="NC_023032.1"/>
</dbReference>
<protein>
    <submittedName>
        <fullName evidence="2">DUF1317 domain-containing protein</fullName>
    </submittedName>
</protein>
<dbReference type="Proteomes" id="UP000285793">
    <property type="component" value="Unassembled WGS sequence"/>
</dbReference>
<dbReference type="KEGG" id="csi:P262_02736"/>
<dbReference type="AlphaFoldDB" id="V5TYU0"/>
<evidence type="ECO:0000313" key="2">
    <source>
        <dbReference type="EMBL" id="ROW52587.1"/>
    </source>
</evidence>
<dbReference type="EMBL" id="PQJL01000155">
    <property type="protein sequence ID" value="ROW52587.1"/>
    <property type="molecule type" value="Genomic_DNA"/>
</dbReference>
<evidence type="ECO:0000313" key="1">
    <source>
        <dbReference type="EMBL" id="AHB70308.1"/>
    </source>
</evidence>
<proteinExistence type="predicted"/>
<reference evidence="2 4" key="2">
    <citation type="journal article" date="2018" name="Front. Microbiol.">
        <title>An Investigation of an Acute Gastroenteritis Outbreak: Cronobacter sakazakii, a Potential Cause of Food-Borne Illness.</title>
        <authorList>
            <person name="Yong W."/>
            <person name="Guo B."/>
            <person name="Shi X."/>
            <person name="Cheng T."/>
            <person name="Chen M."/>
            <person name="Jiang X."/>
            <person name="Ye Y."/>
            <person name="Wang J."/>
            <person name="Xie G."/>
            <person name="Ding J."/>
        </authorList>
    </citation>
    <scope>NUCLEOTIDE SEQUENCE [LARGE SCALE GENOMIC DNA]</scope>
    <source>
        <strain evidence="2 4">S1</strain>
    </source>
</reference>